<evidence type="ECO:0000313" key="2">
    <source>
        <dbReference type="EMBL" id="UOD51572.1"/>
    </source>
</evidence>
<reference evidence="2 3" key="1">
    <citation type="submission" date="2020-11" db="EMBL/GenBank/DDBJ databases">
        <title>Algicoccus daihaiensis sp.nov., isolated from Daihai Lake in Inner Mongolia.</title>
        <authorList>
            <person name="Kai J."/>
        </authorList>
    </citation>
    <scope>NUCLEOTIDE SEQUENCE [LARGE SCALE GENOMIC DNA]</scope>
    <source>
        <strain evidence="3">f23</strain>
    </source>
</reference>
<gene>
    <name evidence="2" type="ORF">DHf2319_04945</name>
</gene>
<organism evidence="2 3">
    <name type="scientific">Orrella daihaiensis</name>
    <dbReference type="NCBI Taxonomy" id="2782176"/>
    <lineage>
        <taxon>Bacteria</taxon>
        <taxon>Pseudomonadati</taxon>
        <taxon>Pseudomonadota</taxon>
        <taxon>Betaproteobacteria</taxon>
        <taxon>Burkholderiales</taxon>
        <taxon>Alcaligenaceae</taxon>
        <taxon>Orrella</taxon>
    </lineage>
</organism>
<dbReference type="SUPFAM" id="SSF54523">
    <property type="entry name" value="Pili subunits"/>
    <property type="match status" value="1"/>
</dbReference>
<accession>A0ABY4AMR3</accession>
<keyword evidence="1" id="KW-1133">Transmembrane helix</keyword>
<dbReference type="NCBIfam" id="TIGR02532">
    <property type="entry name" value="IV_pilin_GFxxxE"/>
    <property type="match status" value="1"/>
</dbReference>
<dbReference type="InterPro" id="IPR012902">
    <property type="entry name" value="N_methyl_site"/>
</dbReference>
<keyword evidence="1" id="KW-0812">Transmembrane</keyword>
<dbReference type="PROSITE" id="PS00409">
    <property type="entry name" value="PROKAR_NTER_METHYL"/>
    <property type="match status" value="1"/>
</dbReference>
<dbReference type="Proteomes" id="UP000831607">
    <property type="component" value="Chromosome"/>
</dbReference>
<dbReference type="EMBL" id="CP063982">
    <property type="protein sequence ID" value="UOD51572.1"/>
    <property type="molecule type" value="Genomic_DNA"/>
</dbReference>
<dbReference type="InterPro" id="IPR045584">
    <property type="entry name" value="Pilin-like"/>
</dbReference>
<name>A0ABY4AMR3_9BURK</name>
<proteinExistence type="predicted"/>
<sequence>MILTGLRNTQTVTPQAVTHLTAAPTNKTRHLQRGFSLVEVSIVTALMVILAIVGIPALQDYVIENKVPKVAADLQRFVARMKVAGIGGSDAPFANVDKRVLVNGMRGSSAVTVRGEGSTAVVVHGLGGQGISGNGEILMGPAAVPDQPVGSAFSLTLDHVNHAACPMLATTLQRMASQVLIDGKSGEVVVKNDFATPPMAYQPVLADAQCQRGDSNRFVFVFQ</sequence>
<dbReference type="Gene3D" id="3.30.700.10">
    <property type="entry name" value="Glycoprotein, Type 4 Pilin"/>
    <property type="match status" value="1"/>
</dbReference>
<keyword evidence="1" id="KW-0472">Membrane</keyword>
<evidence type="ECO:0000256" key="1">
    <source>
        <dbReference type="SAM" id="Phobius"/>
    </source>
</evidence>
<keyword evidence="3" id="KW-1185">Reference proteome</keyword>
<protein>
    <submittedName>
        <fullName evidence="2">Prepilin-type N-terminal cleavage/methylation domain-containing protein</fullName>
    </submittedName>
</protein>
<evidence type="ECO:0000313" key="3">
    <source>
        <dbReference type="Proteomes" id="UP000831607"/>
    </source>
</evidence>
<feature type="transmembrane region" description="Helical" evidence="1">
    <location>
        <begin position="37"/>
        <end position="58"/>
    </location>
</feature>